<keyword evidence="1" id="KW-0472">Membrane</keyword>
<name>A0A835FYZ8_9POAL</name>
<dbReference type="Pfam" id="PF13968">
    <property type="entry name" value="DUF4220"/>
    <property type="match status" value="1"/>
</dbReference>
<keyword evidence="4" id="KW-1185">Reference proteome</keyword>
<dbReference type="EMBL" id="JACEFO010000121">
    <property type="protein sequence ID" value="KAF8780697.1"/>
    <property type="molecule type" value="Genomic_DNA"/>
</dbReference>
<feature type="transmembrane region" description="Helical" evidence="1">
    <location>
        <begin position="365"/>
        <end position="382"/>
    </location>
</feature>
<organism evidence="3 4">
    <name type="scientific">Digitaria exilis</name>
    <dbReference type="NCBI Taxonomy" id="1010633"/>
    <lineage>
        <taxon>Eukaryota</taxon>
        <taxon>Viridiplantae</taxon>
        <taxon>Streptophyta</taxon>
        <taxon>Embryophyta</taxon>
        <taxon>Tracheophyta</taxon>
        <taxon>Spermatophyta</taxon>
        <taxon>Magnoliopsida</taxon>
        <taxon>Liliopsida</taxon>
        <taxon>Poales</taxon>
        <taxon>Poaceae</taxon>
        <taxon>PACMAD clade</taxon>
        <taxon>Panicoideae</taxon>
        <taxon>Panicodae</taxon>
        <taxon>Paniceae</taxon>
        <taxon>Anthephorinae</taxon>
        <taxon>Digitaria</taxon>
    </lineage>
</organism>
<reference evidence="3" key="1">
    <citation type="submission" date="2020-07" db="EMBL/GenBank/DDBJ databases">
        <title>Genome sequence and genetic diversity analysis of an under-domesticated orphan crop, white fonio (Digitaria exilis).</title>
        <authorList>
            <person name="Bennetzen J.L."/>
            <person name="Chen S."/>
            <person name="Ma X."/>
            <person name="Wang X."/>
            <person name="Yssel A.E.J."/>
            <person name="Chaluvadi S.R."/>
            <person name="Johnson M."/>
            <person name="Gangashetty P."/>
            <person name="Hamidou F."/>
            <person name="Sanogo M.D."/>
            <person name="Zwaenepoel A."/>
            <person name="Wallace J."/>
            <person name="Van De Peer Y."/>
            <person name="Van Deynze A."/>
        </authorList>
    </citation>
    <scope>NUCLEOTIDE SEQUENCE</scope>
    <source>
        <tissue evidence="3">Leaves</tissue>
    </source>
</reference>
<proteinExistence type="predicted"/>
<evidence type="ECO:0000259" key="2">
    <source>
        <dbReference type="Pfam" id="PF13968"/>
    </source>
</evidence>
<gene>
    <name evidence="3" type="ORF">HU200_001300</name>
</gene>
<evidence type="ECO:0000313" key="4">
    <source>
        <dbReference type="Proteomes" id="UP000636709"/>
    </source>
</evidence>
<evidence type="ECO:0000256" key="1">
    <source>
        <dbReference type="SAM" id="Phobius"/>
    </source>
</evidence>
<accession>A0A835FYZ8</accession>
<dbReference type="InterPro" id="IPR025315">
    <property type="entry name" value="DUF4220"/>
</dbReference>
<protein>
    <recommendedName>
        <fullName evidence="2">DUF4220 domain-containing protein</fullName>
    </recommendedName>
</protein>
<comment type="caution">
    <text evidence="3">The sequence shown here is derived from an EMBL/GenBank/DDBJ whole genome shotgun (WGS) entry which is preliminary data.</text>
</comment>
<feature type="transmembrane region" description="Helical" evidence="1">
    <location>
        <begin position="319"/>
        <end position="345"/>
    </location>
</feature>
<keyword evidence="1" id="KW-0812">Transmembrane</keyword>
<dbReference type="InterPro" id="IPR007658">
    <property type="entry name" value="DUF594"/>
</dbReference>
<feature type="transmembrane region" description="Helical" evidence="1">
    <location>
        <begin position="412"/>
        <end position="431"/>
    </location>
</feature>
<evidence type="ECO:0000313" key="3">
    <source>
        <dbReference type="EMBL" id="KAF8780697.1"/>
    </source>
</evidence>
<dbReference type="Pfam" id="PF04578">
    <property type="entry name" value="DUF594"/>
    <property type="match status" value="1"/>
</dbReference>
<feature type="domain" description="DUF4220" evidence="2">
    <location>
        <begin position="124"/>
        <end position="469"/>
    </location>
</feature>
<dbReference type="PANTHER" id="PTHR31325">
    <property type="entry name" value="OS01G0798800 PROTEIN-RELATED"/>
    <property type="match status" value="1"/>
</dbReference>
<dbReference type="OrthoDB" id="635900at2759"/>
<dbReference type="Proteomes" id="UP000636709">
    <property type="component" value="Unassembled WGS sequence"/>
</dbReference>
<dbReference type="AlphaFoldDB" id="A0A835FYZ8"/>
<sequence>MLILTGLFFNLNLFSGISDVSAMLEPKVRLFLSLVLSLFLPVMSYLFSEAKNIGNLGVGESAMPDDLSLKARVILGWMLLVELLRRKVDEILVQGYSGMVQRAGRVVWLGSLVFFNISLVGQKELFSIIWVLCVTRLVQRIAFAEVQKRSYAHGKNPGLISSYMAQLQHDDQVDDDQVDDIKRCRYIVMGKEKLVKKVTAYGYELNDVASTAGIITVGKVWELVDSDQMLAIFDQNQRLRRLCLSFALFKLLRPKFEQHHLAVKCAGEARDSRYLILRCLQSNGGESTAEAVFQVMNDEVNFLCEYNHSVAPVVLASPFFLLVNYVLIYIVVFGFCLMVVLICGYGDVKFALNSIFTDNFSFNSYYPAGFLDVAFCILIKAFNYPPAFFLTLDFSITVILIIIFFYEEIREFLIALLSNWFMVSLLCSYMTKPKWHGSPIFKSAFCFLMFLQRKMSNADLSFKQFSFLDLCWQPITALPTTPILSLKVKTATVPNSLKQSIIEYIAEHIRGTDHYTPLINGKRALQRNNLSHQLSWACNSNSVSEVILTWHIATSLLEVECPPRSIQEGPSFNVTTRLSKYCAYLVLFHPNLLPDNQENVELFFEDISQELKNMIGCWDYYFSSQRTRVKKIMEIIRVEDTADTTGWREIQVETRSQSDPREVVKSGAKLGKLLISNCSETVWKVLADVWTELIIYIAVSSDREHVKDVLVHGGEFITLLWALTMHTGISLPGQPRST</sequence>
<keyword evidence="1" id="KW-1133">Transmembrane helix</keyword>
<feature type="transmembrane region" description="Helical" evidence="1">
    <location>
        <begin position="387"/>
        <end position="406"/>
    </location>
</feature>